<evidence type="ECO:0000313" key="1">
    <source>
        <dbReference type="EMBL" id="MFD1932236.1"/>
    </source>
</evidence>
<keyword evidence="2" id="KW-1185">Reference proteome</keyword>
<organism evidence="1 2">
    <name type="scientific">Nonomuraea mangrovi</name>
    <dbReference type="NCBI Taxonomy" id="2316207"/>
    <lineage>
        <taxon>Bacteria</taxon>
        <taxon>Bacillati</taxon>
        <taxon>Actinomycetota</taxon>
        <taxon>Actinomycetes</taxon>
        <taxon>Streptosporangiales</taxon>
        <taxon>Streptosporangiaceae</taxon>
        <taxon>Nonomuraea</taxon>
    </lineage>
</organism>
<proteinExistence type="predicted"/>
<accession>A0ABW4SRY4</accession>
<evidence type="ECO:0000313" key="2">
    <source>
        <dbReference type="Proteomes" id="UP001597368"/>
    </source>
</evidence>
<dbReference type="RefSeq" id="WP_379572299.1">
    <property type="nucleotide sequence ID" value="NZ_JBHUFV010000019.1"/>
</dbReference>
<reference evidence="2" key="1">
    <citation type="journal article" date="2019" name="Int. J. Syst. Evol. Microbiol.">
        <title>The Global Catalogue of Microorganisms (GCM) 10K type strain sequencing project: providing services to taxonomists for standard genome sequencing and annotation.</title>
        <authorList>
            <consortium name="The Broad Institute Genomics Platform"/>
            <consortium name="The Broad Institute Genome Sequencing Center for Infectious Disease"/>
            <person name="Wu L."/>
            <person name="Ma J."/>
        </authorList>
    </citation>
    <scope>NUCLEOTIDE SEQUENCE [LARGE SCALE GENOMIC DNA]</scope>
    <source>
        <strain evidence="2">ICMP 6774ER</strain>
    </source>
</reference>
<name>A0ABW4SRY4_9ACTN</name>
<sequence length="125" mass="13685">MRDAFARVAEPERVLVFITEVAEIAAVRGERPGFGSHGITNESLKLISGFRERDERLPMCDQHDPLADPGNGGGFAGVGLGGLVNTRDRRRETWGSSPARPCSPTRRIAASRISVRFSDMAVHRK</sequence>
<comment type="caution">
    <text evidence="1">The sequence shown here is derived from an EMBL/GenBank/DDBJ whole genome shotgun (WGS) entry which is preliminary data.</text>
</comment>
<gene>
    <name evidence="1" type="ORF">ACFSKW_12200</name>
</gene>
<dbReference type="EMBL" id="JBHUFV010000019">
    <property type="protein sequence ID" value="MFD1932236.1"/>
    <property type="molecule type" value="Genomic_DNA"/>
</dbReference>
<protein>
    <submittedName>
        <fullName evidence="1">Uncharacterized protein</fullName>
    </submittedName>
</protein>
<dbReference type="Proteomes" id="UP001597368">
    <property type="component" value="Unassembled WGS sequence"/>
</dbReference>